<evidence type="ECO:0000259" key="9">
    <source>
        <dbReference type="Pfam" id="PF02782"/>
    </source>
</evidence>
<evidence type="ECO:0000256" key="1">
    <source>
        <dbReference type="ARBA" id="ARBA00009156"/>
    </source>
</evidence>
<evidence type="ECO:0000256" key="6">
    <source>
        <dbReference type="ARBA" id="ARBA00023157"/>
    </source>
</evidence>
<accession>A0A0B6WVM5</accession>
<evidence type="ECO:0000256" key="4">
    <source>
        <dbReference type="ARBA" id="ARBA00022777"/>
    </source>
</evidence>
<dbReference type="Pfam" id="PF02782">
    <property type="entry name" value="FGGY_C"/>
    <property type="match status" value="1"/>
</dbReference>
<keyword evidence="3" id="KW-0547">Nucleotide-binding</keyword>
<dbReference type="STRING" id="454194.PYK22_00167"/>
<keyword evidence="11" id="KW-1185">Reference proteome</keyword>
<dbReference type="GO" id="GO:0006071">
    <property type="term" value="P:glycerol metabolic process"/>
    <property type="evidence" value="ECO:0007669"/>
    <property type="project" value="TreeGrafter"/>
</dbReference>
<dbReference type="InterPro" id="IPR018485">
    <property type="entry name" value="FGGY_C"/>
</dbReference>
<dbReference type="AlphaFoldDB" id="A0A0B6WVM5"/>
<dbReference type="Gene3D" id="3.30.420.40">
    <property type="match status" value="2"/>
</dbReference>
<dbReference type="InterPro" id="IPR013449">
    <property type="entry name" value="Rhamnulokinase"/>
</dbReference>
<reference evidence="10 11" key="1">
    <citation type="submission" date="2013-12" db="EMBL/GenBank/DDBJ databases">
        <authorList>
            <person name="Stott M."/>
        </authorList>
    </citation>
    <scope>NUCLEOTIDE SEQUENCE [LARGE SCALE GENOMIC DNA]</scope>
    <source>
        <strain evidence="10 11">K22</strain>
    </source>
</reference>
<dbReference type="RefSeq" id="WP_041973204.1">
    <property type="nucleotide sequence ID" value="NZ_CBXV010000001.1"/>
</dbReference>
<dbReference type="InterPro" id="IPR018484">
    <property type="entry name" value="FGGY_N"/>
</dbReference>
<dbReference type="GO" id="GO:0004370">
    <property type="term" value="F:glycerol kinase activity"/>
    <property type="evidence" value="ECO:0007669"/>
    <property type="project" value="TreeGrafter"/>
</dbReference>
<proteinExistence type="inferred from homology"/>
<reference evidence="10 11" key="2">
    <citation type="submission" date="2015-01" db="EMBL/GenBank/DDBJ databases">
        <title>Complete genome sequence of Pyrinomonas methylaliphatogenes type strain K22T.</title>
        <authorList>
            <person name="Lee K.C.Y."/>
            <person name="Power J.F."/>
            <person name="Dunfield P.F."/>
            <person name="Morgan X.C."/>
            <person name="Huttenhower C."/>
            <person name="Stott M.B."/>
        </authorList>
    </citation>
    <scope>NUCLEOTIDE SEQUENCE [LARGE SCALE GENOMIC DNA]</scope>
    <source>
        <strain evidence="10 11">K22</strain>
    </source>
</reference>
<organism evidence="10 11">
    <name type="scientific">Pyrinomonas methylaliphatogenes</name>
    <dbReference type="NCBI Taxonomy" id="454194"/>
    <lineage>
        <taxon>Bacteria</taxon>
        <taxon>Pseudomonadati</taxon>
        <taxon>Acidobacteriota</taxon>
        <taxon>Blastocatellia</taxon>
        <taxon>Blastocatellales</taxon>
        <taxon>Pyrinomonadaceae</taxon>
        <taxon>Pyrinomonas</taxon>
    </lineage>
</organism>
<keyword evidence="4 10" id="KW-0418">Kinase</keyword>
<dbReference type="CDD" id="cd07771">
    <property type="entry name" value="ASKHA_NBD_FGGY_RhaB-like"/>
    <property type="match status" value="1"/>
</dbReference>
<evidence type="ECO:0000256" key="2">
    <source>
        <dbReference type="ARBA" id="ARBA00022679"/>
    </source>
</evidence>
<dbReference type="Pfam" id="PF00370">
    <property type="entry name" value="FGGY_N"/>
    <property type="match status" value="1"/>
</dbReference>
<name>A0A0B6WVM5_9BACT</name>
<dbReference type="EMBL" id="CBXV010000001">
    <property type="protein sequence ID" value="CDM64175.1"/>
    <property type="molecule type" value="Genomic_DNA"/>
</dbReference>
<keyword evidence="6" id="KW-1015">Disulfide bond</keyword>
<evidence type="ECO:0000256" key="3">
    <source>
        <dbReference type="ARBA" id="ARBA00022741"/>
    </source>
</evidence>
<evidence type="ECO:0000313" key="10">
    <source>
        <dbReference type="EMBL" id="CDM64175.1"/>
    </source>
</evidence>
<dbReference type="GO" id="GO:0005829">
    <property type="term" value="C:cytosol"/>
    <property type="evidence" value="ECO:0007669"/>
    <property type="project" value="TreeGrafter"/>
</dbReference>
<keyword evidence="2 10" id="KW-0808">Transferase</keyword>
<evidence type="ECO:0000256" key="7">
    <source>
        <dbReference type="ARBA" id="ARBA00023308"/>
    </source>
</evidence>
<evidence type="ECO:0000256" key="5">
    <source>
        <dbReference type="ARBA" id="ARBA00022840"/>
    </source>
</evidence>
<dbReference type="SUPFAM" id="SSF53067">
    <property type="entry name" value="Actin-like ATPase domain"/>
    <property type="match status" value="2"/>
</dbReference>
<dbReference type="GO" id="GO:0008993">
    <property type="term" value="F:rhamnulokinase activity"/>
    <property type="evidence" value="ECO:0007669"/>
    <property type="project" value="UniProtKB-EC"/>
</dbReference>
<comment type="similarity">
    <text evidence="1">Belongs to the FGGY kinase family.</text>
</comment>
<gene>
    <name evidence="10" type="ORF">PYK22_00167</name>
</gene>
<dbReference type="OrthoDB" id="9761504at2"/>
<dbReference type="GO" id="GO:0005524">
    <property type="term" value="F:ATP binding"/>
    <property type="evidence" value="ECO:0007669"/>
    <property type="project" value="UniProtKB-KW"/>
</dbReference>
<keyword evidence="7" id="KW-0684">Rhamnose metabolism</keyword>
<feature type="domain" description="Carbohydrate kinase FGGY C-terminal" evidence="9">
    <location>
        <begin position="258"/>
        <end position="444"/>
    </location>
</feature>
<evidence type="ECO:0000259" key="8">
    <source>
        <dbReference type="Pfam" id="PF00370"/>
    </source>
</evidence>
<sequence>MGEDALHIAVDLGAGSGRVFLVRFGEEELRLDEVRRFHYPPVESEGHLRWDLLRIFDEIKAGIHAAASRARHSHRPISSIGVDSWGVDYGLVDADGQLVELPVCYRDARTRGVMEEVFAQVPRAEIFARTGIQFLPFNTLFQLYAHAREGLPKGARKLLLIPDLINLFLTGRAASEWTNATTTQLVNARTRAWDRELAERLDLPVQLLAEIVPAGTDLGRLKKGLADELGCGDVRIVAPATHDTGSAVVGTPLEEGWAYISSGTWSLVGVELDQPLINDDVARCNLTNEGGAFGTVRFLKNVMGLWIFERCRAEWGGGDYGALLREVSEIDEPVPLIFPDDGRFLNPPSMLEAIRAQLEETGQRAASEPAVVAKTVLDSLALRYASVLRVIERLTGRRISGVRIVGGGSRNDYLNQATANATGLPIIAGPVEATVIGNAAVQAIFAGRFPSLAEARRHVARHCEAREFAPREGWDEARRLYAEVEARYEMANESAAR</sequence>
<dbReference type="GO" id="GO:0019301">
    <property type="term" value="P:rhamnose catabolic process"/>
    <property type="evidence" value="ECO:0007669"/>
    <property type="project" value="InterPro"/>
</dbReference>
<evidence type="ECO:0000313" key="11">
    <source>
        <dbReference type="Proteomes" id="UP000031518"/>
    </source>
</evidence>
<protein>
    <submittedName>
        <fullName evidence="10">Pentulose/hexulose kinase</fullName>
        <ecNumber evidence="10">2.7.1.5</ecNumber>
    </submittedName>
</protein>
<dbReference type="InterPro" id="IPR043129">
    <property type="entry name" value="ATPase_NBD"/>
</dbReference>
<dbReference type="PANTHER" id="PTHR10196:SF93">
    <property type="entry name" value="L-RHAMNULOKINASE"/>
    <property type="match status" value="1"/>
</dbReference>
<keyword evidence="5" id="KW-0067">ATP-binding</keyword>
<feature type="domain" description="Carbohydrate kinase FGGY N-terminal" evidence="8">
    <location>
        <begin position="8"/>
        <end position="250"/>
    </location>
</feature>
<dbReference type="Proteomes" id="UP000031518">
    <property type="component" value="Unassembled WGS sequence"/>
</dbReference>
<dbReference type="PANTHER" id="PTHR10196">
    <property type="entry name" value="SUGAR KINASE"/>
    <property type="match status" value="1"/>
</dbReference>
<dbReference type="EC" id="2.7.1.5" evidence="10"/>